<dbReference type="AlphaFoldDB" id="A0A371XIM6"/>
<keyword evidence="1" id="KW-0732">Signal</keyword>
<feature type="signal peptide" evidence="1">
    <location>
        <begin position="1"/>
        <end position="26"/>
    </location>
</feature>
<dbReference type="EMBL" id="QURN01000002">
    <property type="protein sequence ID" value="RFC69086.1"/>
    <property type="molecule type" value="Genomic_DNA"/>
</dbReference>
<evidence type="ECO:0000313" key="3">
    <source>
        <dbReference type="Proteomes" id="UP000262379"/>
    </source>
</evidence>
<protein>
    <submittedName>
        <fullName evidence="2">Uncharacterized protein</fullName>
    </submittedName>
</protein>
<keyword evidence="3" id="KW-1185">Reference proteome</keyword>
<evidence type="ECO:0000256" key="1">
    <source>
        <dbReference type="SAM" id="SignalP"/>
    </source>
</evidence>
<dbReference type="RefSeq" id="WP_116622385.1">
    <property type="nucleotide sequence ID" value="NZ_QURN01000002.1"/>
</dbReference>
<accession>A0A371XIM6</accession>
<comment type="caution">
    <text evidence="2">The sequence shown here is derived from an EMBL/GenBank/DDBJ whole genome shotgun (WGS) entry which is preliminary data.</text>
</comment>
<feature type="chain" id="PRO_5016811398" evidence="1">
    <location>
        <begin position="27"/>
        <end position="157"/>
    </location>
</feature>
<dbReference type="Proteomes" id="UP000262379">
    <property type="component" value="Unassembled WGS sequence"/>
</dbReference>
<sequence>MRRIVNSLIAGILTLAPMSIATPSMSADAIYSGPSDYSGACGNSGVLGRIKSRFHYQVTHVPHLPNVSILEFNNIHEHRYEPAYEDSPIARRYCGATVVLSDGHQRDIWYLIEEKMGFATLAAGFGLANETHGSNVEFCVSGFDRWFVYNGRCRVLR</sequence>
<gene>
    <name evidence="2" type="ORF">DY251_03040</name>
</gene>
<evidence type="ECO:0000313" key="2">
    <source>
        <dbReference type="EMBL" id="RFC69086.1"/>
    </source>
</evidence>
<reference evidence="3" key="1">
    <citation type="submission" date="2018-08" db="EMBL/GenBank/DDBJ databases">
        <authorList>
            <person name="Im W.T."/>
        </authorList>
    </citation>
    <scope>NUCLEOTIDE SEQUENCE [LARGE SCALE GENOMIC DNA]</scope>
    <source>
        <strain evidence="3">LA-28</strain>
    </source>
</reference>
<proteinExistence type="predicted"/>
<organism evidence="2 3">
    <name type="scientific">Mesorhizobium denitrificans</name>
    <dbReference type="NCBI Taxonomy" id="2294114"/>
    <lineage>
        <taxon>Bacteria</taxon>
        <taxon>Pseudomonadati</taxon>
        <taxon>Pseudomonadota</taxon>
        <taxon>Alphaproteobacteria</taxon>
        <taxon>Hyphomicrobiales</taxon>
        <taxon>Phyllobacteriaceae</taxon>
        <taxon>Mesorhizobium</taxon>
    </lineage>
</organism>
<name>A0A371XIM6_9HYPH</name>